<organism evidence="2 3">
    <name type="scientific">Rhodococcus hoagii</name>
    <name type="common">Corynebacterium equii</name>
    <dbReference type="NCBI Taxonomy" id="43767"/>
    <lineage>
        <taxon>Bacteria</taxon>
        <taxon>Bacillati</taxon>
        <taxon>Actinomycetota</taxon>
        <taxon>Actinomycetes</taxon>
        <taxon>Mycobacteriales</taxon>
        <taxon>Nocardiaceae</taxon>
        <taxon>Prescottella</taxon>
    </lineage>
</organism>
<dbReference type="EMBL" id="WUXR01000013">
    <property type="protein sequence ID" value="MBM4567679.1"/>
    <property type="molecule type" value="Genomic_DNA"/>
</dbReference>
<accession>A0A9Q2S890</accession>
<dbReference type="AlphaFoldDB" id="A0A9Q2S890"/>
<evidence type="ECO:0000313" key="3">
    <source>
        <dbReference type="Proteomes" id="UP000808906"/>
    </source>
</evidence>
<reference evidence="2" key="1">
    <citation type="submission" date="2019-11" db="EMBL/GenBank/DDBJ databases">
        <title>Spread of Macrolides and rifampicin resistant Rhodococcus equi in clinical isolates in the USA.</title>
        <authorList>
            <person name="Alvarez-Narvaez S."/>
            <person name="Huber L."/>
            <person name="Cohen N.D."/>
            <person name="Slovis N."/>
            <person name="Greiter M."/>
            <person name="Giguere S."/>
            <person name="Hart K."/>
        </authorList>
    </citation>
    <scope>NUCLEOTIDE SEQUENCE</scope>
    <source>
        <strain evidence="2">Lh_17</strain>
    </source>
</reference>
<dbReference type="Proteomes" id="UP000808906">
    <property type="component" value="Unassembled WGS sequence"/>
</dbReference>
<comment type="caution">
    <text evidence="2">The sequence shown here is derived from an EMBL/GenBank/DDBJ whole genome shotgun (WGS) entry which is preliminary data.</text>
</comment>
<name>A0A9Q2S890_RHOHA</name>
<dbReference type="RefSeq" id="WP_262963457.1">
    <property type="nucleotide sequence ID" value="NZ_JAJNNF010000036.1"/>
</dbReference>
<sequence>MSANQVVAEVLRAKLAEQPIVKRYANTVTTAIGVLVGALWLEIDAGIELPPQVSTVGLAIIGLGTLVGVKFTPNGVTEKQIDEIEKYAAGNVPRGE</sequence>
<feature type="transmembrane region" description="Helical" evidence="1">
    <location>
        <begin position="24"/>
        <end position="41"/>
    </location>
</feature>
<keyword evidence="1" id="KW-1133">Transmembrane helix</keyword>
<feature type="transmembrane region" description="Helical" evidence="1">
    <location>
        <begin position="53"/>
        <end position="71"/>
    </location>
</feature>
<evidence type="ECO:0000313" key="2">
    <source>
        <dbReference type="EMBL" id="MBM4567679.1"/>
    </source>
</evidence>
<evidence type="ECO:0008006" key="4">
    <source>
        <dbReference type="Google" id="ProtNLM"/>
    </source>
</evidence>
<keyword evidence="1" id="KW-0472">Membrane</keyword>
<evidence type="ECO:0000256" key="1">
    <source>
        <dbReference type="SAM" id="Phobius"/>
    </source>
</evidence>
<proteinExistence type="predicted"/>
<keyword evidence="1" id="KW-0812">Transmembrane</keyword>
<protein>
    <recommendedName>
        <fullName evidence="4">Holin</fullName>
    </recommendedName>
</protein>
<gene>
    <name evidence="2" type="ORF">GS441_20340</name>
</gene>